<reference evidence="2 3" key="1">
    <citation type="submission" date="2018-02" db="EMBL/GenBank/DDBJ databases">
        <title>The genomes of Aspergillus section Nigri reveals drivers in fungal speciation.</title>
        <authorList>
            <consortium name="DOE Joint Genome Institute"/>
            <person name="Vesth T.C."/>
            <person name="Nybo J."/>
            <person name="Theobald S."/>
            <person name="Brandl J."/>
            <person name="Frisvad J.C."/>
            <person name="Nielsen K.F."/>
            <person name="Lyhne E.K."/>
            <person name="Kogle M.E."/>
            <person name="Kuo A."/>
            <person name="Riley R."/>
            <person name="Clum A."/>
            <person name="Nolan M."/>
            <person name="Lipzen A."/>
            <person name="Salamov A."/>
            <person name="Henrissat B."/>
            <person name="Wiebenga A."/>
            <person name="De vries R.P."/>
            <person name="Grigoriev I.V."/>
            <person name="Mortensen U.H."/>
            <person name="Andersen M.R."/>
            <person name="Baker S.E."/>
        </authorList>
    </citation>
    <scope>NUCLEOTIDE SEQUENCE [LARGE SCALE GENOMIC DNA]</scope>
    <source>
        <strain evidence="2 3">CBS 121593</strain>
    </source>
</reference>
<feature type="transmembrane region" description="Helical" evidence="1">
    <location>
        <begin position="12"/>
        <end position="37"/>
    </location>
</feature>
<proteinExistence type="predicted"/>
<protein>
    <submittedName>
        <fullName evidence="2">Uncharacterized protein</fullName>
    </submittedName>
</protein>
<dbReference type="GeneID" id="37219135"/>
<dbReference type="EMBL" id="KZ824423">
    <property type="protein sequence ID" value="RAL04733.1"/>
    <property type="molecule type" value="Genomic_DNA"/>
</dbReference>
<keyword evidence="1" id="KW-1133">Transmembrane helix</keyword>
<feature type="transmembrane region" description="Helical" evidence="1">
    <location>
        <begin position="43"/>
        <end position="67"/>
    </location>
</feature>
<dbReference type="VEuPathDB" id="FungiDB:BO80DRAFT_207445"/>
<organism evidence="2 3">
    <name type="scientific">Aspergillus ibericus CBS 121593</name>
    <dbReference type="NCBI Taxonomy" id="1448316"/>
    <lineage>
        <taxon>Eukaryota</taxon>
        <taxon>Fungi</taxon>
        <taxon>Dikarya</taxon>
        <taxon>Ascomycota</taxon>
        <taxon>Pezizomycotina</taxon>
        <taxon>Eurotiomycetes</taxon>
        <taxon>Eurotiomycetidae</taxon>
        <taxon>Eurotiales</taxon>
        <taxon>Aspergillaceae</taxon>
        <taxon>Aspergillus</taxon>
        <taxon>Aspergillus subgen. Circumdati</taxon>
    </lineage>
</organism>
<feature type="transmembrane region" description="Helical" evidence="1">
    <location>
        <begin position="79"/>
        <end position="99"/>
    </location>
</feature>
<sequence length="196" mass="21946">MALHRSGSYLFLSFFARFFLSVHCCLSSFCHVLFFFLFSITTYFSSFSFLIPLTLFHFSLISGDIYFSPSIFLHFPPRHFLSVLIFIPFPIVFRSSPLLSSLQLHDPSKFKYLATSYYTVASMVPTVRGGSRVLSVIANPVSTAFPWHILVSLSACVYVLASPFLSLFGGLGVFGMGFSGGRILPPLRSCMRLEIS</sequence>
<keyword evidence="1" id="KW-0812">Transmembrane</keyword>
<gene>
    <name evidence="2" type="ORF">BO80DRAFT_207445</name>
</gene>
<dbReference type="OrthoDB" id="10616694at2759"/>
<name>A0A395HB57_9EURO</name>
<evidence type="ECO:0000256" key="1">
    <source>
        <dbReference type="SAM" id="Phobius"/>
    </source>
</evidence>
<evidence type="ECO:0000313" key="3">
    <source>
        <dbReference type="Proteomes" id="UP000249402"/>
    </source>
</evidence>
<dbReference type="RefSeq" id="XP_025579060.1">
    <property type="nucleotide sequence ID" value="XM_025714270.1"/>
</dbReference>
<keyword evidence="3" id="KW-1185">Reference proteome</keyword>
<evidence type="ECO:0000313" key="2">
    <source>
        <dbReference type="EMBL" id="RAL04733.1"/>
    </source>
</evidence>
<dbReference type="Proteomes" id="UP000249402">
    <property type="component" value="Unassembled WGS sequence"/>
</dbReference>
<accession>A0A395HB57</accession>
<dbReference type="AlphaFoldDB" id="A0A395HB57"/>
<keyword evidence="1" id="KW-0472">Membrane</keyword>
<feature type="transmembrane region" description="Helical" evidence="1">
    <location>
        <begin position="149"/>
        <end position="178"/>
    </location>
</feature>